<reference evidence="2 3" key="1">
    <citation type="submission" date="2021-06" db="EMBL/GenBank/DDBJ databases">
        <title>Caerostris extrusa draft genome.</title>
        <authorList>
            <person name="Kono N."/>
            <person name="Arakawa K."/>
        </authorList>
    </citation>
    <scope>NUCLEOTIDE SEQUENCE [LARGE SCALE GENOMIC DNA]</scope>
</reference>
<gene>
    <name evidence="2" type="ORF">CEXT_504441</name>
</gene>
<feature type="compositionally biased region" description="Polar residues" evidence="1">
    <location>
        <begin position="16"/>
        <end position="28"/>
    </location>
</feature>
<organism evidence="2 3">
    <name type="scientific">Caerostris extrusa</name>
    <name type="common">Bark spider</name>
    <name type="synonym">Caerostris bankana</name>
    <dbReference type="NCBI Taxonomy" id="172846"/>
    <lineage>
        <taxon>Eukaryota</taxon>
        <taxon>Metazoa</taxon>
        <taxon>Ecdysozoa</taxon>
        <taxon>Arthropoda</taxon>
        <taxon>Chelicerata</taxon>
        <taxon>Arachnida</taxon>
        <taxon>Araneae</taxon>
        <taxon>Araneomorphae</taxon>
        <taxon>Entelegynae</taxon>
        <taxon>Araneoidea</taxon>
        <taxon>Araneidae</taxon>
        <taxon>Caerostris</taxon>
    </lineage>
</organism>
<accession>A0AAV4TIC3</accession>
<feature type="region of interest" description="Disordered" evidence="1">
    <location>
        <begin position="1"/>
        <end position="63"/>
    </location>
</feature>
<dbReference type="Proteomes" id="UP001054945">
    <property type="component" value="Unassembled WGS sequence"/>
</dbReference>
<dbReference type="AlphaFoldDB" id="A0AAV4TIC3"/>
<proteinExistence type="predicted"/>
<evidence type="ECO:0000313" key="3">
    <source>
        <dbReference type="Proteomes" id="UP001054945"/>
    </source>
</evidence>
<comment type="caution">
    <text evidence="2">The sequence shown here is derived from an EMBL/GenBank/DDBJ whole genome shotgun (WGS) entry which is preliminary data.</text>
</comment>
<keyword evidence="3" id="KW-1185">Reference proteome</keyword>
<sequence length="63" mass="6948">MDFLDSPVASAGNIGQLKTSQQKNSSSDEGGEQNKSEFLTSKRKHPISVRQSPSKEANKQFHE</sequence>
<name>A0AAV4TIC3_CAEEX</name>
<dbReference type="EMBL" id="BPLR01011333">
    <property type="protein sequence ID" value="GIY45874.1"/>
    <property type="molecule type" value="Genomic_DNA"/>
</dbReference>
<evidence type="ECO:0000256" key="1">
    <source>
        <dbReference type="SAM" id="MobiDB-lite"/>
    </source>
</evidence>
<evidence type="ECO:0000313" key="2">
    <source>
        <dbReference type="EMBL" id="GIY45874.1"/>
    </source>
</evidence>
<feature type="non-terminal residue" evidence="2">
    <location>
        <position position="63"/>
    </location>
</feature>
<protein>
    <submittedName>
        <fullName evidence="2">Uncharacterized protein</fullName>
    </submittedName>
</protein>